<dbReference type="Pfam" id="PF00902">
    <property type="entry name" value="TatC"/>
    <property type="match status" value="1"/>
</dbReference>
<keyword evidence="5" id="KW-1003">Cell membrane</keyword>
<comment type="subcellular location">
    <subcellularLocation>
        <location evidence="5">Cell membrane</location>
        <topology evidence="5">Multi-pass membrane protein</topology>
    </subcellularLocation>
    <subcellularLocation>
        <location evidence="1">Membrane</location>
        <topology evidence="1">Multi-pass membrane protein</topology>
    </subcellularLocation>
</comment>
<gene>
    <name evidence="5 6" type="primary">tatC</name>
    <name evidence="6" type="ORF">EHF33_00475</name>
</gene>
<feature type="transmembrane region" description="Helical" evidence="5">
    <location>
        <begin position="23"/>
        <end position="41"/>
    </location>
</feature>
<comment type="subunit">
    <text evidence="5">Forms a complex with TatA.</text>
</comment>
<dbReference type="GO" id="GO:0009977">
    <property type="term" value="F:proton motive force dependent protein transmembrane transporter activity"/>
    <property type="evidence" value="ECO:0007669"/>
    <property type="project" value="TreeGrafter"/>
</dbReference>
<evidence type="ECO:0000256" key="2">
    <source>
        <dbReference type="ARBA" id="ARBA00022692"/>
    </source>
</evidence>
<keyword evidence="5" id="KW-0653">Protein transport</keyword>
<organism evidence="6 7">
    <name type="scientific">Deinococcus psychrotolerans</name>
    <dbReference type="NCBI Taxonomy" id="2489213"/>
    <lineage>
        <taxon>Bacteria</taxon>
        <taxon>Thermotogati</taxon>
        <taxon>Deinococcota</taxon>
        <taxon>Deinococci</taxon>
        <taxon>Deinococcales</taxon>
        <taxon>Deinococcaceae</taxon>
        <taxon>Deinococcus</taxon>
    </lineage>
</organism>
<dbReference type="GO" id="GO:0033281">
    <property type="term" value="C:TAT protein transport complex"/>
    <property type="evidence" value="ECO:0007669"/>
    <property type="project" value="UniProtKB-UniRule"/>
</dbReference>
<feature type="transmembrane region" description="Helical" evidence="5">
    <location>
        <begin position="113"/>
        <end position="135"/>
    </location>
</feature>
<evidence type="ECO:0000256" key="3">
    <source>
        <dbReference type="ARBA" id="ARBA00022989"/>
    </source>
</evidence>
<dbReference type="PRINTS" id="PR01840">
    <property type="entry name" value="TATCFAMILY"/>
</dbReference>
<evidence type="ECO:0000313" key="7">
    <source>
        <dbReference type="Proteomes" id="UP000276417"/>
    </source>
</evidence>
<accession>A0A3G8Y928</accession>
<comment type="similarity">
    <text evidence="5">Belongs to the TatC family.</text>
</comment>
<sequence length="257" mass="28232">MTKLNAGASAPIFDHLEELRRRIIYSLLFLVVGAGIAWTKVPQIILLLKEPLTYTNLYKADKLQLVATGLTEQLIFSFTIALWAGLALALPFILHQIWLFIAPGLYPNERKYGGPFIVGAGLSFVAGIAFCYYMILPPMVKFLVDFLGGTVGAIFSIGQYMGQIITLLISFGLCFEIPILAVILTRIGIVNHMLLGKVRKYAFLVCLILAAIITPTPDPINMSIAAAPLYLLYELGVLLSRVFRVRPSDALESGNPT</sequence>
<evidence type="ECO:0000256" key="1">
    <source>
        <dbReference type="ARBA" id="ARBA00004141"/>
    </source>
</evidence>
<dbReference type="PANTHER" id="PTHR30371:SF0">
    <property type="entry name" value="SEC-INDEPENDENT PROTEIN TRANSLOCASE PROTEIN TATC, CHLOROPLASTIC-RELATED"/>
    <property type="match status" value="1"/>
</dbReference>
<dbReference type="NCBIfam" id="TIGR00945">
    <property type="entry name" value="tatC"/>
    <property type="match status" value="1"/>
</dbReference>
<dbReference type="AlphaFoldDB" id="A0A3G8Y928"/>
<evidence type="ECO:0000313" key="6">
    <source>
        <dbReference type="EMBL" id="AZI41413.1"/>
    </source>
</evidence>
<reference evidence="6 7" key="1">
    <citation type="submission" date="2018-11" db="EMBL/GenBank/DDBJ databases">
        <title>Deinococcus shelandsis sp. nov., isolated from South Shetland Islands soil of Antarctica.</title>
        <authorList>
            <person name="Tian J."/>
        </authorList>
    </citation>
    <scope>NUCLEOTIDE SEQUENCE [LARGE SCALE GENOMIC DNA]</scope>
    <source>
        <strain evidence="6 7">S14-83T</strain>
    </source>
</reference>
<dbReference type="InterPro" id="IPR002033">
    <property type="entry name" value="TatC"/>
</dbReference>
<dbReference type="Proteomes" id="UP000276417">
    <property type="component" value="Chromosome 1"/>
</dbReference>
<evidence type="ECO:0000256" key="4">
    <source>
        <dbReference type="ARBA" id="ARBA00023136"/>
    </source>
</evidence>
<dbReference type="OrthoDB" id="9777044at2"/>
<proteinExistence type="inferred from homology"/>
<evidence type="ECO:0000256" key="5">
    <source>
        <dbReference type="HAMAP-Rule" id="MF_00902"/>
    </source>
</evidence>
<dbReference type="KEGG" id="dph:EHF33_00475"/>
<comment type="caution">
    <text evidence="5">Lacks conserved residue(s) required for the propagation of feature annotation.</text>
</comment>
<dbReference type="GO" id="GO:0065002">
    <property type="term" value="P:intracellular protein transmembrane transport"/>
    <property type="evidence" value="ECO:0007669"/>
    <property type="project" value="TreeGrafter"/>
</dbReference>
<keyword evidence="3 5" id="KW-1133">Transmembrane helix</keyword>
<feature type="transmembrane region" description="Helical" evidence="5">
    <location>
        <begin position="167"/>
        <end position="189"/>
    </location>
</feature>
<dbReference type="PANTHER" id="PTHR30371">
    <property type="entry name" value="SEC-INDEPENDENT PROTEIN TRANSLOCASE PROTEIN TATC"/>
    <property type="match status" value="1"/>
</dbReference>
<name>A0A3G8Y928_9DEIO</name>
<dbReference type="RefSeq" id="WP_124867127.1">
    <property type="nucleotide sequence ID" value="NZ_CP034183.1"/>
</dbReference>
<keyword evidence="5" id="KW-0813">Transport</keyword>
<feature type="transmembrane region" description="Helical" evidence="5">
    <location>
        <begin position="201"/>
        <end position="217"/>
    </location>
</feature>
<protein>
    <recommendedName>
        <fullName evidence="5">Sec-independent protein translocase protein TatC</fullName>
    </recommendedName>
</protein>
<keyword evidence="7" id="KW-1185">Reference proteome</keyword>
<keyword evidence="5" id="KW-0811">Translocation</keyword>
<comment type="function">
    <text evidence="5">Part of the twin-arginine translocation (Tat) system that transports large folded proteins containing a characteristic twin-arginine motif in their signal peptide across membranes.</text>
</comment>
<keyword evidence="4 5" id="KW-0472">Membrane</keyword>
<dbReference type="HAMAP" id="MF_00902">
    <property type="entry name" value="TatC"/>
    <property type="match status" value="1"/>
</dbReference>
<dbReference type="EMBL" id="CP034183">
    <property type="protein sequence ID" value="AZI41413.1"/>
    <property type="molecule type" value="Genomic_DNA"/>
</dbReference>
<keyword evidence="2 5" id="KW-0812">Transmembrane</keyword>
<dbReference type="GO" id="GO:0043953">
    <property type="term" value="P:protein transport by the Tat complex"/>
    <property type="evidence" value="ECO:0007669"/>
    <property type="project" value="UniProtKB-UniRule"/>
</dbReference>
<feature type="transmembrane region" description="Helical" evidence="5">
    <location>
        <begin position="74"/>
        <end position="101"/>
    </location>
</feature>